<reference evidence="1 2" key="1">
    <citation type="submission" date="2020-03" db="EMBL/GenBank/DDBJ databases">
        <title>Whole genome shotgun sequence of Phytohabitans rumicis NBRC 108638.</title>
        <authorList>
            <person name="Komaki H."/>
            <person name="Tamura T."/>
        </authorList>
    </citation>
    <scope>NUCLEOTIDE SEQUENCE [LARGE SCALE GENOMIC DNA]</scope>
    <source>
        <strain evidence="1 2">NBRC 108638</strain>
    </source>
</reference>
<name>A0A6V8KZZ2_9ACTN</name>
<accession>A0A6V8KZZ2</accession>
<dbReference type="EMBL" id="BLPG01000001">
    <property type="protein sequence ID" value="GFJ90643.1"/>
    <property type="molecule type" value="Genomic_DNA"/>
</dbReference>
<evidence type="ECO:0000313" key="1">
    <source>
        <dbReference type="EMBL" id="GFJ90643.1"/>
    </source>
</evidence>
<proteinExistence type="predicted"/>
<comment type="caution">
    <text evidence="1">The sequence shown here is derived from an EMBL/GenBank/DDBJ whole genome shotgun (WGS) entry which is preliminary data.</text>
</comment>
<gene>
    <name evidence="1" type="ORF">Prum_042850</name>
</gene>
<organism evidence="1 2">
    <name type="scientific">Phytohabitans rumicis</name>
    <dbReference type="NCBI Taxonomy" id="1076125"/>
    <lineage>
        <taxon>Bacteria</taxon>
        <taxon>Bacillati</taxon>
        <taxon>Actinomycetota</taxon>
        <taxon>Actinomycetes</taxon>
        <taxon>Micromonosporales</taxon>
        <taxon>Micromonosporaceae</taxon>
    </lineage>
</organism>
<evidence type="ECO:0000313" key="2">
    <source>
        <dbReference type="Proteomes" id="UP000482960"/>
    </source>
</evidence>
<keyword evidence="2" id="KW-1185">Reference proteome</keyword>
<dbReference type="Proteomes" id="UP000482960">
    <property type="component" value="Unassembled WGS sequence"/>
</dbReference>
<sequence>MPIETIPVATATMAAPASPAVSAVAVSDTRLTVPFLEPIRFLPQCPGRTAGFYEGFGGTFVPDWAPMWEWHELGREDGRHGTRDGSA</sequence>
<protein>
    <submittedName>
        <fullName evidence="1">Uncharacterized protein</fullName>
    </submittedName>
</protein>
<reference evidence="1 2" key="2">
    <citation type="submission" date="2020-03" db="EMBL/GenBank/DDBJ databases">
        <authorList>
            <person name="Ichikawa N."/>
            <person name="Kimura A."/>
            <person name="Kitahashi Y."/>
            <person name="Uohara A."/>
        </authorList>
    </citation>
    <scope>NUCLEOTIDE SEQUENCE [LARGE SCALE GENOMIC DNA]</scope>
    <source>
        <strain evidence="1 2">NBRC 108638</strain>
    </source>
</reference>
<dbReference type="AlphaFoldDB" id="A0A6V8KZZ2"/>